<evidence type="ECO:0000313" key="2">
    <source>
        <dbReference type="Proteomes" id="UP000253495"/>
    </source>
</evidence>
<proteinExistence type="predicted"/>
<gene>
    <name evidence="1" type="ORF">DFQ14_11469</name>
</gene>
<comment type="caution">
    <text evidence="1">The sequence shown here is derived from an EMBL/GenBank/DDBJ whole genome shotgun (WGS) entry which is preliminary data.</text>
</comment>
<dbReference type="EMBL" id="QPJC01000014">
    <property type="protein sequence ID" value="RCW39805.1"/>
    <property type="molecule type" value="Genomic_DNA"/>
</dbReference>
<protein>
    <submittedName>
        <fullName evidence="1">Uncharacterized protein</fullName>
    </submittedName>
</protein>
<reference evidence="1 2" key="1">
    <citation type="submission" date="2018-07" db="EMBL/GenBank/DDBJ databases">
        <title>Genomic Encyclopedia of Type Strains, Phase III (KMG-III): the genomes of soil and plant-associated and newly described type strains.</title>
        <authorList>
            <person name="Whitman W."/>
        </authorList>
    </citation>
    <scope>NUCLEOTIDE SEQUENCE [LARGE SCALE GENOMIC DNA]</scope>
    <source>
        <strain evidence="1 2">CECT 8575</strain>
    </source>
</reference>
<keyword evidence="2" id="KW-1185">Reference proteome</keyword>
<dbReference type="Proteomes" id="UP000253495">
    <property type="component" value="Unassembled WGS sequence"/>
</dbReference>
<dbReference type="RefSeq" id="WP_141921317.1">
    <property type="nucleotide sequence ID" value="NZ_QPJC01000014.1"/>
</dbReference>
<organism evidence="1 2">
    <name type="scientific">Halopolyspora algeriensis</name>
    <dbReference type="NCBI Taxonomy" id="1500506"/>
    <lineage>
        <taxon>Bacteria</taxon>
        <taxon>Bacillati</taxon>
        <taxon>Actinomycetota</taxon>
        <taxon>Actinomycetes</taxon>
        <taxon>Actinomycetes incertae sedis</taxon>
        <taxon>Halopolyspora</taxon>
    </lineage>
</organism>
<dbReference type="OrthoDB" id="3694433at2"/>
<accession>A0A368VHY8</accession>
<dbReference type="AlphaFoldDB" id="A0A368VHY8"/>
<sequence>MAVQVESEEGVPEPGPLCDEPEFAELIAGMVSDAAPRVFALVAERGERVDAAVFAWGLSFEDHAVLVGPGNSHGRFRSAESAHRLHTPAWSNCASSGRRDGGIRVADVVGKQF</sequence>
<evidence type="ECO:0000313" key="1">
    <source>
        <dbReference type="EMBL" id="RCW39805.1"/>
    </source>
</evidence>
<name>A0A368VHY8_9ACTN</name>